<evidence type="ECO:0000259" key="2">
    <source>
        <dbReference type="Pfam" id="PF14309"/>
    </source>
</evidence>
<keyword evidence="4" id="KW-1185">Reference proteome</keyword>
<protein>
    <recommendedName>
        <fullName evidence="2">DUF4378 domain-containing protein</fullName>
    </recommendedName>
</protein>
<dbReference type="PANTHER" id="PTHR47071">
    <property type="entry name" value="PROTEIN TRM32"/>
    <property type="match status" value="1"/>
</dbReference>
<organism evidence="3 4">
    <name type="scientific">Tagetes erecta</name>
    <name type="common">African marigold</name>
    <dbReference type="NCBI Taxonomy" id="13708"/>
    <lineage>
        <taxon>Eukaryota</taxon>
        <taxon>Viridiplantae</taxon>
        <taxon>Streptophyta</taxon>
        <taxon>Embryophyta</taxon>
        <taxon>Tracheophyta</taxon>
        <taxon>Spermatophyta</taxon>
        <taxon>Magnoliopsida</taxon>
        <taxon>eudicotyledons</taxon>
        <taxon>Gunneridae</taxon>
        <taxon>Pentapetalae</taxon>
        <taxon>asterids</taxon>
        <taxon>campanulids</taxon>
        <taxon>Asterales</taxon>
        <taxon>Asteraceae</taxon>
        <taxon>Asteroideae</taxon>
        <taxon>Heliantheae alliance</taxon>
        <taxon>Tageteae</taxon>
        <taxon>Tagetes</taxon>
    </lineage>
</organism>
<dbReference type="Pfam" id="PF14309">
    <property type="entry name" value="DUF4378"/>
    <property type="match status" value="1"/>
</dbReference>
<dbReference type="InterPro" id="IPR025486">
    <property type="entry name" value="DUF4378"/>
</dbReference>
<evidence type="ECO:0000313" key="3">
    <source>
        <dbReference type="EMBL" id="KAK1437075.1"/>
    </source>
</evidence>
<dbReference type="EMBL" id="JAUHHV010000001">
    <property type="protein sequence ID" value="KAK1437075.1"/>
    <property type="molecule type" value="Genomic_DNA"/>
</dbReference>
<dbReference type="Proteomes" id="UP001229421">
    <property type="component" value="Unassembled WGS sequence"/>
</dbReference>
<proteinExistence type="predicted"/>
<feature type="domain" description="DUF4378" evidence="2">
    <location>
        <begin position="413"/>
        <end position="573"/>
    </location>
</feature>
<dbReference type="AlphaFoldDB" id="A0AAD8L7D0"/>
<reference evidence="3" key="1">
    <citation type="journal article" date="2023" name="bioRxiv">
        <title>Improved chromosome-level genome assembly for marigold (Tagetes erecta).</title>
        <authorList>
            <person name="Jiang F."/>
            <person name="Yuan L."/>
            <person name="Wang S."/>
            <person name="Wang H."/>
            <person name="Xu D."/>
            <person name="Wang A."/>
            <person name="Fan W."/>
        </authorList>
    </citation>
    <scope>NUCLEOTIDE SEQUENCE</scope>
    <source>
        <strain evidence="3">WSJ</strain>
        <tissue evidence="3">Leaf</tissue>
    </source>
</reference>
<feature type="region of interest" description="Disordered" evidence="1">
    <location>
        <begin position="274"/>
        <end position="306"/>
    </location>
</feature>
<gene>
    <name evidence="3" type="ORF">QVD17_02860</name>
</gene>
<comment type="caution">
    <text evidence="3">The sequence shown here is derived from an EMBL/GenBank/DDBJ whole genome shotgun (WGS) entry which is preliminary data.</text>
</comment>
<dbReference type="PANTHER" id="PTHR47071:SF2">
    <property type="entry name" value="PROTEIN TRM32"/>
    <property type="match status" value="1"/>
</dbReference>
<evidence type="ECO:0000256" key="1">
    <source>
        <dbReference type="SAM" id="MobiDB-lite"/>
    </source>
</evidence>
<feature type="compositionally biased region" description="Polar residues" evidence="1">
    <location>
        <begin position="274"/>
        <end position="302"/>
    </location>
</feature>
<evidence type="ECO:0000313" key="4">
    <source>
        <dbReference type="Proteomes" id="UP001229421"/>
    </source>
</evidence>
<sequence>MTKVMWIQDEKQFDRSRSSSHPGCMSSIFHALDYHYWHSNVKKILPHRKHEDLINHTKGNRRYRRISDDQDPDEDLKLLDNKTSHIQMDQRNRKANSTQKRSLKARIKALVSEDKDFVSSPKLHRTYSIHRLESNEWVNPISFFSENGSESSVSSKNHHAINESQDILDMFEVDKELFINTLQDRSQASVIKPKLIKSGSFPTAYRSLMPLKLKDKMNETYTVSKSGKIKNSNEDLNSNNVIRLRRISSLDESAERYAQLFDFSLSKEATLRSSRSLKLTDGSESVLRTQQPSSFRTNNPNPVSHDAYTIRSSSQNERNSTQDCDSLNVVINKHSIAFDKDSHGLKIKEDNDQISPEITQQTPALVPEYRPPDENVQISEGLDLISNLEENVKKENKTVNSKKHMDLSMQDDDFTYVKKILERSGFLTNGFQQTWYSSNQPLDPLVFQEFESQYLHDPERFEEEIKELSHRLLIFDSVGEVLVTMSKKSLTYYPKKLSSFCHIRPVPTGSHVLDEVWKRISQMINLKHDINETLNDIVSRDLGSDYGWMNLHLDSECVGLDLEDLIVDEVLEELLFELF</sequence>
<dbReference type="InterPro" id="IPR044257">
    <property type="entry name" value="TRM32-like"/>
</dbReference>
<accession>A0AAD8L7D0</accession>
<name>A0AAD8L7D0_TARER</name>